<accession>A0A3M7MEC3</accession>
<evidence type="ECO:0000256" key="1">
    <source>
        <dbReference type="ARBA" id="ARBA00004613"/>
    </source>
</evidence>
<name>A0A3M7MEC3_9PLEO</name>
<dbReference type="InterPro" id="IPR032382">
    <property type="entry name" value="AltA1"/>
</dbReference>
<dbReference type="PROSITE" id="PS51895">
    <property type="entry name" value="AA1"/>
    <property type="match status" value="1"/>
</dbReference>
<keyword evidence="4 5" id="KW-1015">Disulfide bond</keyword>
<protein>
    <submittedName>
        <fullName evidence="7">Alt a 1 major allergen</fullName>
    </submittedName>
</protein>
<dbReference type="GO" id="GO:0005576">
    <property type="term" value="C:extracellular region"/>
    <property type="evidence" value="ECO:0007669"/>
    <property type="project" value="UniProtKB-SubCell"/>
</dbReference>
<dbReference type="Pfam" id="PF16541">
    <property type="entry name" value="AltA1"/>
    <property type="match status" value="1"/>
</dbReference>
<evidence type="ECO:0000256" key="2">
    <source>
        <dbReference type="ARBA" id="ARBA00022525"/>
    </source>
</evidence>
<dbReference type="Gene3D" id="2.40.350.20">
    <property type="match status" value="1"/>
</dbReference>
<evidence type="ECO:0000259" key="6">
    <source>
        <dbReference type="PROSITE" id="PS51895"/>
    </source>
</evidence>
<dbReference type="EMBL" id="KE747834">
    <property type="protein sequence ID" value="RMZ72827.1"/>
    <property type="molecule type" value="Genomic_DNA"/>
</dbReference>
<reference evidence="7 8" key="1">
    <citation type="journal article" date="2014" name="PLoS ONE">
        <title>De novo Genome Assembly of the Fungal Plant Pathogen Pyrenophora semeniperda.</title>
        <authorList>
            <person name="Soliai M.M."/>
            <person name="Meyer S.E."/>
            <person name="Udall J.A."/>
            <person name="Elzinga D.E."/>
            <person name="Hermansen R.A."/>
            <person name="Bodily P.M."/>
            <person name="Hart A.A."/>
            <person name="Coleman C.E."/>
        </authorList>
    </citation>
    <scope>NUCLEOTIDE SEQUENCE [LARGE SCALE GENOMIC DNA]</scope>
    <source>
        <strain evidence="7 8">CCB06</strain>
        <tissue evidence="7">Mycelium</tissue>
    </source>
</reference>
<dbReference type="OrthoDB" id="3928926at2759"/>
<feature type="domain" description="AA1-like" evidence="6">
    <location>
        <begin position="1"/>
        <end position="97"/>
    </location>
</feature>
<keyword evidence="3" id="KW-0732">Signal</keyword>
<comment type="subcellular location">
    <subcellularLocation>
        <location evidence="1">Secreted</location>
    </subcellularLocation>
</comment>
<keyword evidence="8" id="KW-1185">Reference proteome</keyword>
<feature type="disulfide bond" evidence="5">
    <location>
        <begin position="72"/>
        <end position="84"/>
    </location>
</feature>
<evidence type="ECO:0000256" key="4">
    <source>
        <dbReference type="ARBA" id="ARBA00023157"/>
    </source>
</evidence>
<evidence type="ECO:0000313" key="7">
    <source>
        <dbReference type="EMBL" id="RMZ72827.1"/>
    </source>
</evidence>
<sequence>MGFTIQATNGGLLDFECSASSARGLQDNEWHTCGPNSGISFAWEGEGNGLVVRLVGKYSNARSGTATIPTVCRAGGSSPNDLVCEGVADAYVTLVKVPYGG</sequence>
<evidence type="ECO:0000313" key="8">
    <source>
        <dbReference type="Proteomes" id="UP000265663"/>
    </source>
</evidence>
<evidence type="ECO:0000256" key="3">
    <source>
        <dbReference type="ARBA" id="ARBA00022729"/>
    </source>
</evidence>
<keyword evidence="2" id="KW-0964">Secreted</keyword>
<gene>
    <name evidence="7" type="ORF">GMOD_00009877</name>
</gene>
<evidence type="ECO:0000256" key="5">
    <source>
        <dbReference type="PROSITE-ProRule" id="PRU01243"/>
    </source>
</evidence>
<proteinExistence type="predicted"/>
<dbReference type="Proteomes" id="UP000265663">
    <property type="component" value="Unassembled WGS sequence"/>
</dbReference>
<organism evidence="7 8">
    <name type="scientific">Pyrenophora seminiperda CCB06</name>
    <dbReference type="NCBI Taxonomy" id="1302712"/>
    <lineage>
        <taxon>Eukaryota</taxon>
        <taxon>Fungi</taxon>
        <taxon>Dikarya</taxon>
        <taxon>Ascomycota</taxon>
        <taxon>Pezizomycotina</taxon>
        <taxon>Dothideomycetes</taxon>
        <taxon>Pleosporomycetidae</taxon>
        <taxon>Pleosporales</taxon>
        <taxon>Pleosporineae</taxon>
        <taxon>Pleosporaceae</taxon>
        <taxon>Pyrenophora</taxon>
    </lineage>
</organism>
<comment type="caution">
    <text evidence="5">Lacks conserved residue(s) required for the propagation of feature annotation.</text>
</comment>
<dbReference type="AlphaFoldDB" id="A0A3M7MEC3"/>